<dbReference type="eggNOG" id="arCOG01791">
    <property type="taxonomic scope" value="Archaea"/>
</dbReference>
<dbReference type="EMBL" id="CP000561">
    <property type="protein sequence ID" value="ABO08553.1"/>
    <property type="molecule type" value="Genomic_DNA"/>
</dbReference>
<evidence type="ECO:0000259" key="3">
    <source>
        <dbReference type="Pfam" id="PF13649"/>
    </source>
</evidence>
<dbReference type="Gene3D" id="2.20.25.110">
    <property type="entry name" value="S-adenosyl-L-methionine-dependent methyltransferases"/>
    <property type="match status" value="1"/>
</dbReference>
<dbReference type="SUPFAM" id="SSF53335">
    <property type="entry name" value="S-adenosyl-L-methionine-dependent methyltransferases"/>
    <property type="match status" value="1"/>
</dbReference>
<dbReference type="HOGENOM" id="CLU_069129_1_2_2"/>
<evidence type="ECO:0000256" key="1">
    <source>
        <dbReference type="ARBA" id="ARBA00022603"/>
    </source>
</evidence>
<dbReference type="RefSeq" id="WP_011849811.1">
    <property type="nucleotide sequence ID" value="NC_009073.1"/>
</dbReference>
<protein>
    <submittedName>
        <fullName evidence="4">Methyltransferase type 11</fullName>
    </submittedName>
</protein>
<dbReference type="Pfam" id="PF13649">
    <property type="entry name" value="Methyltransf_25"/>
    <property type="match status" value="1"/>
</dbReference>
<keyword evidence="2" id="KW-0808">Transferase</keyword>
<dbReference type="InterPro" id="IPR029063">
    <property type="entry name" value="SAM-dependent_MTases_sf"/>
</dbReference>
<dbReference type="GO" id="GO:0032259">
    <property type="term" value="P:methylation"/>
    <property type="evidence" value="ECO:0007669"/>
    <property type="project" value="UniProtKB-KW"/>
</dbReference>
<gene>
    <name evidence="4" type="ordered locus">Pcal_1128</name>
</gene>
<keyword evidence="5" id="KW-1185">Reference proteome</keyword>
<dbReference type="Proteomes" id="UP000001431">
    <property type="component" value="Chromosome"/>
</dbReference>
<dbReference type="STRING" id="410359.Pcal_1128"/>
<evidence type="ECO:0000256" key="2">
    <source>
        <dbReference type="ARBA" id="ARBA00022679"/>
    </source>
</evidence>
<dbReference type="OrthoDB" id="1018at2157"/>
<proteinExistence type="predicted"/>
<dbReference type="CDD" id="cd02440">
    <property type="entry name" value="AdoMet_MTases"/>
    <property type="match status" value="1"/>
</dbReference>
<dbReference type="PANTHER" id="PTHR43861:SF1">
    <property type="entry name" value="TRANS-ACONITATE 2-METHYLTRANSFERASE"/>
    <property type="match status" value="1"/>
</dbReference>
<reference evidence="4" key="1">
    <citation type="submission" date="2007-02" db="EMBL/GenBank/DDBJ databases">
        <title>Complete sequence of Pyrobaculum calidifontis JCM 11548.</title>
        <authorList>
            <consortium name="US DOE Joint Genome Institute"/>
            <person name="Copeland A."/>
            <person name="Lucas S."/>
            <person name="Lapidus A."/>
            <person name="Barry K."/>
            <person name="Glavina del Rio T."/>
            <person name="Dalin E."/>
            <person name="Tice H."/>
            <person name="Pitluck S."/>
            <person name="Chain P."/>
            <person name="Malfatti S."/>
            <person name="Shin M."/>
            <person name="Vergez L."/>
            <person name="Schmutz J."/>
            <person name="Larimer F."/>
            <person name="Land M."/>
            <person name="Hauser L."/>
            <person name="Kyrpides N."/>
            <person name="Mikhailova N."/>
            <person name="Cozen A.E."/>
            <person name="Fitz-Gibbon S.T."/>
            <person name="House C.H."/>
            <person name="Saltikov C."/>
            <person name="Lowe T.M."/>
            <person name="Richardson P."/>
        </authorList>
    </citation>
    <scope>NUCLEOTIDE SEQUENCE [LARGE SCALE GENOMIC DNA]</scope>
    <source>
        <strain evidence="4">JCM 11548</strain>
    </source>
</reference>
<name>A3MV86_PYRCJ</name>
<dbReference type="InterPro" id="IPR041698">
    <property type="entry name" value="Methyltransf_25"/>
</dbReference>
<evidence type="ECO:0000313" key="5">
    <source>
        <dbReference type="Proteomes" id="UP000001431"/>
    </source>
</evidence>
<accession>A3MV86</accession>
<feature type="domain" description="Methyltransferase" evidence="3">
    <location>
        <begin position="44"/>
        <end position="130"/>
    </location>
</feature>
<dbReference type="PANTHER" id="PTHR43861">
    <property type="entry name" value="TRANS-ACONITATE 2-METHYLTRANSFERASE-RELATED"/>
    <property type="match status" value="1"/>
</dbReference>
<dbReference type="GO" id="GO:0008168">
    <property type="term" value="F:methyltransferase activity"/>
    <property type="evidence" value="ECO:0007669"/>
    <property type="project" value="UniProtKB-KW"/>
</dbReference>
<dbReference type="KEGG" id="pcl:Pcal_1128"/>
<dbReference type="GeneID" id="4909111"/>
<keyword evidence="1 4" id="KW-0489">Methyltransferase</keyword>
<sequence length="257" mass="28918">MSWIAEFFDDVYLDFMQYYRGEEATRQEALFIQKALGISPGKRVLDVACGHGRHMAHMPRDSVVGVDINVKYLKYAKRFGDVVAGDVRNPPFRRGAFHGAYIMHSTLGMFGPEADLEILTWLSGIIKPGGRLLVDVANKAKIEDIYAALGETWNFWISAGPYRVLSTAHYNPLHSKIREVRQIYKAGKYLGERVLELTLYGLGELRIMLSTVGFVVEAAYGDFNGEEYRRGSDRLIVVAMKTSGVSKALEEAVKWTK</sequence>
<evidence type="ECO:0000313" key="4">
    <source>
        <dbReference type="EMBL" id="ABO08553.1"/>
    </source>
</evidence>
<dbReference type="Gene3D" id="3.40.50.150">
    <property type="entry name" value="Vaccinia Virus protein VP39"/>
    <property type="match status" value="1"/>
</dbReference>
<dbReference type="AlphaFoldDB" id="A3MV86"/>
<organism evidence="4 5">
    <name type="scientific">Pyrobaculum calidifontis (strain DSM 21063 / JCM 11548 / VA1)</name>
    <dbReference type="NCBI Taxonomy" id="410359"/>
    <lineage>
        <taxon>Archaea</taxon>
        <taxon>Thermoproteota</taxon>
        <taxon>Thermoprotei</taxon>
        <taxon>Thermoproteales</taxon>
        <taxon>Thermoproteaceae</taxon>
        <taxon>Pyrobaculum</taxon>
    </lineage>
</organism>